<sequence length="383" mass="42186">MKWSYQIGSIRGIPIRLHLTFLLILIFFIYEFAVHDIKIVEYDIIIGFGGMDSPAAVKYLFSITTAVLFFSTLLFHELSHSIVAQGYGIKIKSITLFIIGGVAQMEDIPKEPRKEGRIAAAGPAFSMTIGILAYAIYDSFGPVNPARGTFENGALIMLGVIAFYNIILGIFNLIPAFPMDGGRIFRALLATRMPYIDATRRAVAMGKGMAFMMGIFGLLTLAVGGLWFLLIAFFIYYGAAGEGETTAISVTLEGLKARDLMTGLPDVIYVPPDWTLDQLIDVMFKTKHTGYPVQESHDSPVLGVITFSDIHRIPEPDRGVIRVKDVMTSEVIAIEADADAFDAFKLIAPGNVGRLIIMDRGRMVGIVSRTDLMRSIQFRGAYE</sequence>
<comment type="caution">
    <text evidence="1">The sequence shown here is derived from an EMBL/GenBank/DDBJ whole genome shotgun (WGS) entry which is preliminary data.</text>
</comment>
<protein>
    <submittedName>
        <fullName evidence="1">Uncharacterized protein</fullName>
    </submittedName>
</protein>
<proteinExistence type="predicted"/>
<evidence type="ECO:0000313" key="2">
    <source>
        <dbReference type="Proteomes" id="UP000248329"/>
    </source>
</evidence>
<dbReference type="EMBL" id="PQXF01000013">
    <property type="protein sequence ID" value="PXF60624.1"/>
    <property type="molecule type" value="Genomic_DNA"/>
</dbReference>
<gene>
    <name evidence="1" type="ORF">C4B59_08100</name>
</gene>
<accession>A0AC61L2K5</accession>
<dbReference type="Proteomes" id="UP000248329">
    <property type="component" value="Unassembled WGS sequence"/>
</dbReference>
<organism evidence="1 2">
    <name type="scientific">Candidatus Methanogaster sp</name>
    <dbReference type="NCBI Taxonomy" id="3386292"/>
    <lineage>
        <taxon>Archaea</taxon>
        <taxon>Methanobacteriati</taxon>
        <taxon>Methanobacteriota</taxon>
        <taxon>Stenosarchaea group</taxon>
        <taxon>Methanomicrobia</taxon>
        <taxon>Methanosarcinales</taxon>
        <taxon>ANME-2 cluster</taxon>
        <taxon>Candidatus Methanogasteraceae</taxon>
        <taxon>Candidatus Methanogaster</taxon>
    </lineage>
</organism>
<name>A0AC61L2K5_9EURY</name>
<evidence type="ECO:0000313" key="1">
    <source>
        <dbReference type="EMBL" id="PXF60624.1"/>
    </source>
</evidence>
<reference evidence="1" key="1">
    <citation type="submission" date="2018-01" db="EMBL/GenBank/DDBJ databases">
        <authorList>
            <person name="Krukenberg V."/>
        </authorList>
    </citation>
    <scope>NUCLEOTIDE SEQUENCE</scope>
    <source>
        <strain evidence="1">E20ANME2</strain>
    </source>
</reference>